<name>A0A150F9M2_9BACI</name>
<keyword evidence="1" id="KW-1133">Transmembrane helix</keyword>
<accession>A0A150F9M2</accession>
<keyword evidence="1" id="KW-0812">Transmembrane</keyword>
<evidence type="ECO:0000256" key="1">
    <source>
        <dbReference type="SAM" id="Phobius"/>
    </source>
</evidence>
<sequence length="275" mass="31840">MDVFSLLKSIGIPGSVAAGGVLIYLFVVTFRPITLLSANAFEKKLFSKEKLFLLMSWQHFWQTMLWMCVFLSFTISLNVQKWAINQKLSSTVGSIAIVVGELIFFLILAVKDSKKENSKWNILKSKPMKIVLSILFILCLGVFYISFDGFIVGSALQEKGWNKFILLLIFPFFISLPIPFLMKPISRFIEWSKEMNIYIISVNEDRQQEEVTQDVQNDVPTDVDDKKRVHWYILHPINKEFILLGNNANRKLCTETKIIKFEELCDTTMFIEEKK</sequence>
<feature type="transmembrane region" description="Helical" evidence="1">
    <location>
        <begin position="88"/>
        <end position="110"/>
    </location>
</feature>
<organism evidence="2 3">
    <name type="scientific">Bacillus nakamurai</name>
    <dbReference type="NCBI Taxonomy" id="1793963"/>
    <lineage>
        <taxon>Bacteria</taxon>
        <taxon>Bacillati</taxon>
        <taxon>Bacillota</taxon>
        <taxon>Bacilli</taxon>
        <taxon>Bacillales</taxon>
        <taxon>Bacillaceae</taxon>
        <taxon>Bacillus</taxon>
    </lineage>
</organism>
<keyword evidence="1" id="KW-0472">Membrane</keyword>
<protein>
    <submittedName>
        <fullName evidence="2">Uncharacterized protein</fullName>
    </submittedName>
</protein>
<reference evidence="3" key="1">
    <citation type="submission" date="2016-02" db="EMBL/GenBank/DDBJ databases">
        <authorList>
            <person name="Dunlap C."/>
        </authorList>
    </citation>
    <scope>NUCLEOTIDE SEQUENCE [LARGE SCALE GENOMIC DNA]</scope>
    <source>
        <strain evidence="3">NRRL B-41092</strain>
    </source>
</reference>
<dbReference type="Proteomes" id="UP000075430">
    <property type="component" value="Unassembled WGS sequence"/>
</dbReference>
<dbReference type="RefSeq" id="WP_061521175.1">
    <property type="nucleotide sequence ID" value="NZ_JARLZY010000005.1"/>
</dbReference>
<gene>
    <name evidence="2" type="ORF">AXI58_12850</name>
</gene>
<dbReference type="AlphaFoldDB" id="A0A150F9M2"/>
<feature type="transmembrane region" description="Helical" evidence="1">
    <location>
        <begin position="130"/>
        <end position="152"/>
    </location>
</feature>
<dbReference type="OrthoDB" id="2939087at2"/>
<dbReference type="EMBL" id="LSBA01000006">
    <property type="protein sequence ID" value="KXZ21822.1"/>
    <property type="molecule type" value="Genomic_DNA"/>
</dbReference>
<evidence type="ECO:0000313" key="2">
    <source>
        <dbReference type="EMBL" id="KXZ21822.1"/>
    </source>
</evidence>
<comment type="caution">
    <text evidence="2">The sequence shown here is derived from an EMBL/GenBank/DDBJ whole genome shotgun (WGS) entry which is preliminary data.</text>
</comment>
<proteinExistence type="predicted"/>
<feature type="transmembrane region" description="Helical" evidence="1">
    <location>
        <begin position="12"/>
        <end position="30"/>
    </location>
</feature>
<evidence type="ECO:0000313" key="3">
    <source>
        <dbReference type="Proteomes" id="UP000075430"/>
    </source>
</evidence>
<feature type="transmembrane region" description="Helical" evidence="1">
    <location>
        <begin position="51"/>
        <end position="76"/>
    </location>
</feature>
<feature type="transmembrane region" description="Helical" evidence="1">
    <location>
        <begin position="164"/>
        <end position="182"/>
    </location>
</feature>
<keyword evidence="3" id="KW-1185">Reference proteome</keyword>